<dbReference type="AlphaFoldDB" id="A0A6A6SW53"/>
<protein>
    <submittedName>
        <fullName evidence="2">Uncharacterized protein</fullName>
    </submittedName>
</protein>
<gene>
    <name evidence="2" type="ORF">K491DRAFT_124858</name>
</gene>
<name>A0A6A6SW53_9PLEO</name>
<feature type="compositionally biased region" description="Basic and acidic residues" evidence="1">
    <location>
        <begin position="8"/>
        <end position="24"/>
    </location>
</feature>
<sequence length="149" mass="15698">MMAKHTVRNVDHSPELINRPKEIDSSLQATISMPTREYSGSGATLSNAINGDAPGAQRQEAEVRAGTPPGYDDQPSLKASESQPSPLPRQARSAEEIIGEVQVLNFGEGGVGGEVPAEDMILGGDEAISAPTAVEANSQRIGRYEVPMS</sequence>
<dbReference type="Proteomes" id="UP000799324">
    <property type="component" value="Unassembled WGS sequence"/>
</dbReference>
<organism evidence="2 3">
    <name type="scientific">Lophiostoma macrostomum CBS 122681</name>
    <dbReference type="NCBI Taxonomy" id="1314788"/>
    <lineage>
        <taxon>Eukaryota</taxon>
        <taxon>Fungi</taxon>
        <taxon>Dikarya</taxon>
        <taxon>Ascomycota</taxon>
        <taxon>Pezizomycotina</taxon>
        <taxon>Dothideomycetes</taxon>
        <taxon>Pleosporomycetidae</taxon>
        <taxon>Pleosporales</taxon>
        <taxon>Lophiostomataceae</taxon>
        <taxon>Lophiostoma</taxon>
    </lineage>
</organism>
<dbReference type="EMBL" id="MU004447">
    <property type="protein sequence ID" value="KAF2650668.1"/>
    <property type="molecule type" value="Genomic_DNA"/>
</dbReference>
<feature type="region of interest" description="Disordered" evidence="1">
    <location>
        <begin position="1"/>
        <end position="92"/>
    </location>
</feature>
<proteinExistence type="predicted"/>
<evidence type="ECO:0000313" key="3">
    <source>
        <dbReference type="Proteomes" id="UP000799324"/>
    </source>
</evidence>
<keyword evidence="3" id="KW-1185">Reference proteome</keyword>
<accession>A0A6A6SW53</accession>
<evidence type="ECO:0000256" key="1">
    <source>
        <dbReference type="SAM" id="MobiDB-lite"/>
    </source>
</evidence>
<evidence type="ECO:0000313" key="2">
    <source>
        <dbReference type="EMBL" id="KAF2650668.1"/>
    </source>
</evidence>
<reference evidence="2" key="1">
    <citation type="journal article" date="2020" name="Stud. Mycol.">
        <title>101 Dothideomycetes genomes: a test case for predicting lifestyles and emergence of pathogens.</title>
        <authorList>
            <person name="Haridas S."/>
            <person name="Albert R."/>
            <person name="Binder M."/>
            <person name="Bloem J."/>
            <person name="Labutti K."/>
            <person name="Salamov A."/>
            <person name="Andreopoulos B."/>
            <person name="Baker S."/>
            <person name="Barry K."/>
            <person name="Bills G."/>
            <person name="Bluhm B."/>
            <person name="Cannon C."/>
            <person name="Castanera R."/>
            <person name="Culley D."/>
            <person name="Daum C."/>
            <person name="Ezra D."/>
            <person name="Gonzalez J."/>
            <person name="Henrissat B."/>
            <person name="Kuo A."/>
            <person name="Liang C."/>
            <person name="Lipzen A."/>
            <person name="Lutzoni F."/>
            <person name="Magnuson J."/>
            <person name="Mondo S."/>
            <person name="Nolan M."/>
            <person name="Ohm R."/>
            <person name="Pangilinan J."/>
            <person name="Park H.-J."/>
            <person name="Ramirez L."/>
            <person name="Alfaro M."/>
            <person name="Sun H."/>
            <person name="Tritt A."/>
            <person name="Yoshinaga Y."/>
            <person name="Zwiers L.-H."/>
            <person name="Turgeon B."/>
            <person name="Goodwin S."/>
            <person name="Spatafora J."/>
            <person name="Crous P."/>
            <person name="Grigoriev I."/>
        </authorList>
    </citation>
    <scope>NUCLEOTIDE SEQUENCE</scope>
    <source>
        <strain evidence="2">CBS 122681</strain>
    </source>
</reference>